<sequence length="73" mass="8290">KYLAVASHDSFVDIYNVMSSKRVGICKGATSYITHIDWDVRGKPSLCWRRNVALIQNHCSLERVRVQVEPLTG</sequence>
<protein>
    <submittedName>
        <fullName evidence="1">Uncharacterized protein</fullName>
    </submittedName>
</protein>
<comment type="caution">
    <text evidence="1">The sequence shown here is derived from an EMBL/GenBank/DDBJ whole genome shotgun (WGS) entry which is preliminary data.</text>
</comment>
<dbReference type="SUPFAM" id="SSF50978">
    <property type="entry name" value="WD40 repeat-like"/>
    <property type="match status" value="1"/>
</dbReference>
<dbReference type="EMBL" id="JAHRIO010044698">
    <property type="protein sequence ID" value="MEQ2173269.1"/>
    <property type="molecule type" value="Genomic_DNA"/>
</dbReference>
<gene>
    <name evidence="1" type="ORF">GOODEAATRI_030256</name>
</gene>
<proteinExistence type="predicted"/>
<dbReference type="Proteomes" id="UP001476798">
    <property type="component" value="Unassembled WGS sequence"/>
</dbReference>
<accession>A0ABV0NPE5</accession>
<keyword evidence="2" id="KW-1185">Reference proteome</keyword>
<dbReference type="InterPro" id="IPR036322">
    <property type="entry name" value="WD40_repeat_dom_sf"/>
</dbReference>
<organism evidence="1 2">
    <name type="scientific">Goodea atripinnis</name>
    <dbReference type="NCBI Taxonomy" id="208336"/>
    <lineage>
        <taxon>Eukaryota</taxon>
        <taxon>Metazoa</taxon>
        <taxon>Chordata</taxon>
        <taxon>Craniata</taxon>
        <taxon>Vertebrata</taxon>
        <taxon>Euteleostomi</taxon>
        <taxon>Actinopterygii</taxon>
        <taxon>Neopterygii</taxon>
        <taxon>Teleostei</taxon>
        <taxon>Neoteleostei</taxon>
        <taxon>Acanthomorphata</taxon>
        <taxon>Ovalentaria</taxon>
        <taxon>Atherinomorphae</taxon>
        <taxon>Cyprinodontiformes</taxon>
        <taxon>Goodeidae</taxon>
        <taxon>Goodea</taxon>
    </lineage>
</organism>
<evidence type="ECO:0000313" key="1">
    <source>
        <dbReference type="EMBL" id="MEQ2173269.1"/>
    </source>
</evidence>
<dbReference type="InterPro" id="IPR015943">
    <property type="entry name" value="WD40/YVTN_repeat-like_dom_sf"/>
</dbReference>
<evidence type="ECO:0000313" key="2">
    <source>
        <dbReference type="Proteomes" id="UP001476798"/>
    </source>
</evidence>
<feature type="non-terminal residue" evidence="1">
    <location>
        <position position="1"/>
    </location>
</feature>
<name>A0ABV0NPE5_9TELE</name>
<dbReference type="Gene3D" id="2.130.10.10">
    <property type="entry name" value="YVTN repeat-like/Quinoprotein amine dehydrogenase"/>
    <property type="match status" value="1"/>
</dbReference>
<reference evidence="1 2" key="1">
    <citation type="submission" date="2021-06" db="EMBL/GenBank/DDBJ databases">
        <authorList>
            <person name="Palmer J.M."/>
        </authorList>
    </citation>
    <scope>NUCLEOTIDE SEQUENCE [LARGE SCALE GENOMIC DNA]</scope>
    <source>
        <strain evidence="1 2">GA_2019</strain>
        <tissue evidence="1">Muscle</tissue>
    </source>
</reference>